<dbReference type="EMBL" id="QRYW01000036">
    <property type="protein sequence ID" value="RGV21137.1"/>
    <property type="molecule type" value="Genomic_DNA"/>
</dbReference>
<name>A0A412W7Y7_9BACT</name>
<evidence type="ECO:0000256" key="1">
    <source>
        <dbReference type="SAM" id="SignalP"/>
    </source>
</evidence>
<feature type="domain" description="SusD-like N-terminal" evidence="2">
    <location>
        <begin position="88"/>
        <end position="211"/>
    </location>
</feature>
<evidence type="ECO:0000259" key="2">
    <source>
        <dbReference type="Pfam" id="PF14322"/>
    </source>
</evidence>
<dbReference type="PROSITE" id="PS51257">
    <property type="entry name" value="PROKAR_LIPOPROTEIN"/>
    <property type="match status" value="1"/>
</dbReference>
<gene>
    <name evidence="3" type="ORF">DWW24_15245</name>
</gene>
<dbReference type="InterPro" id="IPR033985">
    <property type="entry name" value="SusD-like_N"/>
</dbReference>
<accession>A0A412W7Y7</accession>
<protein>
    <submittedName>
        <fullName evidence="3">RagB/SusD family nutrient uptake outer membrane protein</fullName>
    </submittedName>
</protein>
<dbReference type="SUPFAM" id="SSF48452">
    <property type="entry name" value="TPR-like"/>
    <property type="match status" value="1"/>
</dbReference>
<evidence type="ECO:0000313" key="3">
    <source>
        <dbReference type="EMBL" id="RGV21137.1"/>
    </source>
</evidence>
<reference evidence="3 4" key="1">
    <citation type="submission" date="2018-08" db="EMBL/GenBank/DDBJ databases">
        <title>A genome reference for cultivated species of the human gut microbiota.</title>
        <authorList>
            <person name="Zou Y."/>
            <person name="Xue W."/>
            <person name="Luo G."/>
        </authorList>
    </citation>
    <scope>NUCLEOTIDE SEQUENCE [LARGE SCALE GENOMIC DNA]</scope>
    <source>
        <strain evidence="3 4">AF14-6AC</strain>
    </source>
</reference>
<dbReference type="AlphaFoldDB" id="A0A412W7Y7"/>
<dbReference type="InterPro" id="IPR011990">
    <property type="entry name" value="TPR-like_helical_dom_sf"/>
</dbReference>
<dbReference type="Gene3D" id="1.25.40.390">
    <property type="match status" value="1"/>
</dbReference>
<dbReference type="Pfam" id="PF14322">
    <property type="entry name" value="SusD-like_3"/>
    <property type="match status" value="1"/>
</dbReference>
<organism evidence="3 4">
    <name type="scientific">Odoribacter splanchnicus</name>
    <dbReference type="NCBI Taxonomy" id="28118"/>
    <lineage>
        <taxon>Bacteria</taxon>
        <taxon>Pseudomonadati</taxon>
        <taxon>Bacteroidota</taxon>
        <taxon>Bacteroidia</taxon>
        <taxon>Bacteroidales</taxon>
        <taxon>Odoribacteraceae</taxon>
        <taxon>Odoribacter</taxon>
    </lineage>
</organism>
<sequence length="541" mass="62785">MKIYIQIMILLSLLSLSSCKDWLNLQPEGEATSDKLFTTGDGYRSVLAGVYEAMASRNLYGVELQFGLVDCMSRQYTWAWKYGEEGTNMYKIARNYDYYNSALRPTIDNIWKDGYNVVANANNLIQNLERASADIFAEGEVERKMILGEAYACRALVHFDLLRLFAPALIHDDGEKRVPYVEDYPNIQPNGIAVKPFMEKVIRDLNKARELTIEFDTTAWGMSLSASGKTRFNGEFEWGMPGYQSSSVIDGFFQGRGFRLSYYAITALLARAYQYAGMYDEAFQMADAVLKFKATGTQGSSYDMFSKDEFWELRGNDFESKKDLKCISNLIFAVYNEEAYDNYSLGSFFRKKADGMNQGNWLMLDLDNQKIFKSPDGQTDESEMDIRSRFLLYRPEDNSIYGNNKISGKWYCSDNAEIRKKNIRILPVIRATEMRYIMAECYARKNQFAEAYEILNEIRQKRSETAQVGGEWKTMEPLEVARDFEMFQRDLIRDAQREWISEGQLFYLYKRLGAKIYFKEKEERELNKSEYMLPIPDNQSM</sequence>
<dbReference type="Gene3D" id="1.25.40.900">
    <property type="match status" value="1"/>
</dbReference>
<keyword evidence="1" id="KW-0732">Signal</keyword>
<dbReference type="Proteomes" id="UP000283426">
    <property type="component" value="Unassembled WGS sequence"/>
</dbReference>
<evidence type="ECO:0000313" key="4">
    <source>
        <dbReference type="Proteomes" id="UP000283426"/>
    </source>
</evidence>
<proteinExistence type="predicted"/>
<feature type="signal peptide" evidence="1">
    <location>
        <begin position="1"/>
        <end position="20"/>
    </location>
</feature>
<dbReference type="RefSeq" id="WP_118108358.1">
    <property type="nucleotide sequence ID" value="NZ_QRYW01000036.1"/>
</dbReference>
<feature type="chain" id="PRO_5019059289" evidence="1">
    <location>
        <begin position="21"/>
        <end position="541"/>
    </location>
</feature>
<comment type="caution">
    <text evidence="3">The sequence shown here is derived from an EMBL/GenBank/DDBJ whole genome shotgun (WGS) entry which is preliminary data.</text>
</comment>